<protein>
    <submittedName>
        <fullName evidence="3">M-phase phosphoprotein 9</fullName>
    </submittedName>
</protein>
<feature type="compositionally biased region" description="Basic and acidic residues" evidence="2">
    <location>
        <begin position="271"/>
        <end position="284"/>
    </location>
</feature>
<feature type="compositionally biased region" description="Basic residues" evidence="2">
    <location>
        <begin position="1103"/>
        <end position="1115"/>
    </location>
</feature>
<organism evidence="3 4">
    <name type="scientific">Takifugu flavidus</name>
    <name type="common">sansaifugu</name>
    <dbReference type="NCBI Taxonomy" id="433684"/>
    <lineage>
        <taxon>Eukaryota</taxon>
        <taxon>Metazoa</taxon>
        <taxon>Chordata</taxon>
        <taxon>Craniata</taxon>
        <taxon>Vertebrata</taxon>
        <taxon>Euteleostomi</taxon>
        <taxon>Actinopterygii</taxon>
        <taxon>Neopterygii</taxon>
        <taxon>Teleostei</taxon>
        <taxon>Neoteleostei</taxon>
        <taxon>Acanthomorphata</taxon>
        <taxon>Eupercaria</taxon>
        <taxon>Tetraodontiformes</taxon>
        <taxon>Tetradontoidea</taxon>
        <taxon>Tetraodontidae</taxon>
        <taxon>Takifugu</taxon>
    </lineage>
</organism>
<feature type="compositionally biased region" description="Basic and acidic residues" evidence="2">
    <location>
        <begin position="923"/>
        <end position="943"/>
    </location>
</feature>
<proteinExistence type="predicted"/>
<feature type="coiled-coil region" evidence="1">
    <location>
        <begin position="1163"/>
        <end position="1221"/>
    </location>
</feature>
<feature type="compositionally biased region" description="Polar residues" evidence="2">
    <location>
        <begin position="875"/>
        <end position="907"/>
    </location>
</feature>
<dbReference type="Proteomes" id="UP000324091">
    <property type="component" value="Chromosome 20"/>
</dbReference>
<feature type="coiled-coil region" evidence="1">
    <location>
        <begin position="688"/>
        <end position="715"/>
    </location>
</feature>
<gene>
    <name evidence="3" type="ORF">D4764_20G0002830</name>
</gene>
<feature type="compositionally biased region" description="Low complexity" evidence="2">
    <location>
        <begin position="524"/>
        <end position="534"/>
    </location>
</feature>
<feature type="region of interest" description="Disordered" evidence="2">
    <location>
        <begin position="744"/>
        <end position="764"/>
    </location>
</feature>
<evidence type="ECO:0000313" key="3">
    <source>
        <dbReference type="EMBL" id="TWW66251.1"/>
    </source>
</evidence>
<feature type="compositionally biased region" description="Low complexity" evidence="2">
    <location>
        <begin position="34"/>
        <end position="45"/>
    </location>
</feature>
<dbReference type="GO" id="GO:0005814">
    <property type="term" value="C:centriole"/>
    <property type="evidence" value="ECO:0007669"/>
    <property type="project" value="TreeGrafter"/>
</dbReference>
<feature type="region of interest" description="Disordered" evidence="2">
    <location>
        <begin position="502"/>
        <end position="613"/>
    </location>
</feature>
<evidence type="ECO:0000313" key="4">
    <source>
        <dbReference type="Proteomes" id="UP000324091"/>
    </source>
</evidence>
<feature type="compositionally biased region" description="Basic and acidic residues" evidence="2">
    <location>
        <begin position="994"/>
        <end position="1013"/>
    </location>
</feature>
<feature type="compositionally biased region" description="Basic and acidic residues" evidence="2">
    <location>
        <begin position="296"/>
        <end position="310"/>
    </location>
</feature>
<feature type="compositionally biased region" description="Polar residues" evidence="2">
    <location>
        <begin position="1031"/>
        <end position="1043"/>
    </location>
</feature>
<comment type="caution">
    <text evidence="3">The sequence shown here is derived from an EMBL/GenBank/DDBJ whole genome shotgun (WGS) entry which is preliminary data.</text>
</comment>
<feature type="region of interest" description="Disordered" evidence="2">
    <location>
        <begin position="849"/>
        <end position="946"/>
    </location>
</feature>
<feature type="region of interest" description="Disordered" evidence="2">
    <location>
        <begin position="994"/>
        <end position="1078"/>
    </location>
</feature>
<feature type="compositionally biased region" description="Basic and acidic residues" evidence="2">
    <location>
        <begin position="22"/>
        <end position="33"/>
    </location>
</feature>
<accession>A0A5C6NI08</accession>
<evidence type="ECO:0000256" key="2">
    <source>
        <dbReference type="SAM" id="MobiDB-lite"/>
    </source>
</evidence>
<dbReference type="AlphaFoldDB" id="A0A5C6NI08"/>
<feature type="compositionally biased region" description="Polar residues" evidence="2">
    <location>
        <begin position="578"/>
        <end position="597"/>
    </location>
</feature>
<keyword evidence="1" id="KW-0175">Coiled coil</keyword>
<feature type="compositionally biased region" description="Low complexity" evidence="2">
    <location>
        <begin position="556"/>
        <end position="577"/>
    </location>
</feature>
<dbReference type="PANTHER" id="PTHR14926:SF1">
    <property type="entry name" value="M-PHASE PHOSPHOPROTEIN 9"/>
    <property type="match status" value="1"/>
</dbReference>
<dbReference type="EMBL" id="RHFK02000013">
    <property type="protein sequence ID" value="TWW66251.1"/>
    <property type="molecule type" value="Genomic_DNA"/>
</dbReference>
<feature type="region of interest" description="Disordered" evidence="2">
    <location>
        <begin position="1"/>
        <end position="68"/>
    </location>
</feature>
<dbReference type="PANTHER" id="PTHR14926">
    <property type="entry name" value="M-PHASE PHOSPHOPROTEIN 9"/>
    <property type="match status" value="1"/>
</dbReference>
<name>A0A5C6NI08_9TELE</name>
<keyword evidence="4" id="KW-1185">Reference proteome</keyword>
<feature type="compositionally biased region" description="Polar residues" evidence="2">
    <location>
        <begin position="1"/>
        <end position="16"/>
    </location>
</feature>
<feature type="compositionally biased region" description="Basic and acidic residues" evidence="2">
    <location>
        <begin position="744"/>
        <end position="757"/>
    </location>
</feature>
<sequence>MSTDDSISEDVSSSGALSHCHASPDGDGGKESETSLLSSEATSASGLVVSEERHTASQTPGGTVESRPVHITPACKKIRSLCLSTDEGFAQDKKLPFINPSSLETLRVLVQEIQSSGETDPEIWKDCQGRWLHLFRLVEKQYQDQILAQQEQYQCQIQLIQDEIKAMVQLQNRQPSNQSHTEFSPNLAIKTSTSRKDCVSPLFPSHGTGLKNITPVNDMAPPAHTGFGSHALPLQGSEPANQMEERATTGLSSGYGTLFAREMSLDVAGSPREDEGGNQGREKQNWPCDVQQSRETSVERSQQDCFDDRPVRVEEPNPLEYQQGPSGINQPLTSWAQRQKLRAEKTKVAQPSSHNSEYKEQPCSLGESHKQNLPQWPDSQEQEQPAASSSFPLIRSDSVISQTSGLTYWHLNENELYHPLPDSFDSGAYLLLQEASMNLVSIDNVARCARDELLKTIPSSCLKHSLTPEPRLSLKEIYHNKQRSGSKRSECEGFATASSLSPQMLTLDPSGNQRQSDRTSGFTSPSHFSSPSFHLCPRVQTPVSPDSMVECSPNPGDTDGISDTSSISAARPSSSKAQSTWGFHNKASSHTPSQQYRVSAPLASEEEGSNTHTSTLIPCAAQGSAASPQMEKTSSTEDPVVLSLIRQKLREKHARHVADLKAYYESEIQALQDKLKLGDLPRDVEKANQTLTKRCRHLEKALSEATKRVQELEATNCLLEKKLAEWPERYAVAGAAVKSLQQRLDESKRSEKEKDATAARLKSHVRQLEESVQKALREAEEKDARREREYKKLQDLLREYESLRREHEEVKTKSLSMENKLFDANDQISELKRFICKLESQVKQLEHENQARARLSSHSNTRPSGAGLFHHPDVTRTSPSAEQQMGGRTSQFLQANQSSFHPNQPSCCSADASPGASNWGKLSEGDHSRAQPRHRDQSQRREPGCTLTPMMRALIELEEAKATESRAPWGSSQRTMLGFVERRYKDTIQDQLELQKAERETVKPGEARTERDGATGPGGAETAGARLRAQRSLSPENHRSSSLPPAHRNGPPTTPTKRETLLMPQSAKSSPKRCPTENFSTVFGCMMPREEYLPKGLDEQQRRHSFHSSSPRKRLQFTSADREDGVQQAQPSSVEPPDRNALQGWEEQSAFPAPEGHGSPVPLQDRLHSLAEAERLLDELAREKMQIEAALSQLPRGGKVSLQARLDEAALENRLERVNRELGAIRMTLKRFHVLRSTANI</sequence>
<feature type="compositionally biased region" description="Polar residues" evidence="2">
    <location>
        <begin position="502"/>
        <end position="523"/>
    </location>
</feature>
<feature type="region of interest" description="Disordered" evidence="2">
    <location>
        <begin position="339"/>
        <end position="391"/>
    </location>
</feature>
<reference evidence="3 4" key="1">
    <citation type="submission" date="2019-04" db="EMBL/GenBank/DDBJ databases">
        <title>Chromosome genome assembly for Takifugu flavidus.</title>
        <authorList>
            <person name="Xiao S."/>
        </authorList>
    </citation>
    <scope>NUCLEOTIDE SEQUENCE [LARGE SCALE GENOMIC DNA]</scope>
    <source>
        <strain evidence="3">HTHZ2018</strain>
        <tissue evidence="3">Muscle</tissue>
    </source>
</reference>
<dbReference type="InterPro" id="IPR026636">
    <property type="entry name" value="MPHOSPH9"/>
</dbReference>
<evidence type="ECO:0000256" key="1">
    <source>
        <dbReference type="SAM" id="Coils"/>
    </source>
</evidence>
<feature type="region of interest" description="Disordered" evidence="2">
    <location>
        <begin position="268"/>
        <end position="310"/>
    </location>
</feature>
<feature type="region of interest" description="Disordered" evidence="2">
    <location>
        <begin position="1097"/>
        <end position="1140"/>
    </location>
</feature>